<keyword evidence="15" id="KW-1015">Disulfide bond</keyword>
<dbReference type="GO" id="GO:0016020">
    <property type="term" value="C:membrane"/>
    <property type="evidence" value="ECO:0007669"/>
    <property type="project" value="UniProtKB-SubCell"/>
</dbReference>
<evidence type="ECO:0000256" key="14">
    <source>
        <dbReference type="ARBA" id="ARBA00023136"/>
    </source>
</evidence>
<keyword evidence="4" id="KW-0723">Serine/threonine-protein kinase</keyword>
<dbReference type="EC" id="2.7.11.1" evidence="3"/>
<evidence type="ECO:0000256" key="2">
    <source>
        <dbReference type="ARBA" id="ARBA00009362"/>
    </source>
</evidence>
<dbReference type="SMART" id="SM00108">
    <property type="entry name" value="B_lectin"/>
    <property type="match status" value="1"/>
</dbReference>
<dbReference type="PROSITE" id="PS50948">
    <property type="entry name" value="PAN"/>
    <property type="match status" value="1"/>
</dbReference>
<dbReference type="InterPro" id="IPR017441">
    <property type="entry name" value="Protein_kinase_ATP_BS"/>
</dbReference>
<dbReference type="FunFam" id="1.10.510.10:FF:000537">
    <property type="entry name" value="Putative receptor-like protein kinase"/>
    <property type="match status" value="1"/>
</dbReference>
<evidence type="ECO:0000256" key="12">
    <source>
        <dbReference type="ARBA" id="ARBA00022980"/>
    </source>
</evidence>
<dbReference type="CDD" id="cd01098">
    <property type="entry name" value="PAN_AP_plant"/>
    <property type="match status" value="1"/>
</dbReference>
<dbReference type="SUPFAM" id="SSF160374">
    <property type="entry name" value="RplX-like"/>
    <property type="match status" value="1"/>
</dbReference>
<keyword evidence="10" id="KW-0418">Kinase</keyword>
<dbReference type="InterPro" id="IPR001480">
    <property type="entry name" value="Bulb-type_lectin_dom"/>
</dbReference>
<dbReference type="InterPro" id="IPR003609">
    <property type="entry name" value="Pan_app"/>
</dbReference>
<dbReference type="PANTHER" id="PTHR47974">
    <property type="entry name" value="OS07G0415500 PROTEIN"/>
    <property type="match status" value="1"/>
</dbReference>
<evidence type="ECO:0000256" key="9">
    <source>
        <dbReference type="ARBA" id="ARBA00022741"/>
    </source>
</evidence>
<name>A0A4S8JJ74_MUSBA</name>
<comment type="caution">
    <text evidence="27">The sequence shown here is derived from an EMBL/GenBank/DDBJ whole genome shotgun (WGS) entry which is preliminary data.</text>
</comment>
<dbReference type="PANTHER" id="PTHR47974:SF22">
    <property type="entry name" value="RECEPTOR-LIKE SERINE_THREONINE-PROTEIN KINASE"/>
    <property type="match status" value="1"/>
</dbReference>
<dbReference type="GO" id="GO:0051707">
    <property type="term" value="P:response to other organism"/>
    <property type="evidence" value="ECO:0007669"/>
    <property type="project" value="UniProtKB-ARBA"/>
</dbReference>
<dbReference type="CDD" id="cd00028">
    <property type="entry name" value="B_lectin"/>
    <property type="match status" value="1"/>
</dbReference>
<dbReference type="InterPro" id="IPR023573">
    <property type="entry name" value="Ribosomal_eL20_dom"/>
</dbReference>
<dbReference type="GO" id="GO:1990904">
    <property type="term" value="C:ribonucleoprotein complex"/>
    <property type="evidence" value="ECO:0007669"/>
    <property type="project" value="UniProtKB-KW"/>
</dbReference>
<comment type="similarity">
    <text evidence="2">Belongs to the eukaryotic ribosomal protein eL20 family.</text>
</comment>
<comment type="catalytic activity">
    <reaction evidence="20">
        <text>L-seryl-[protein] + ATP = O-phospho-L-seryl-[protein] + ADP + H(+)</text>
        <dbReference type="Rhea" id="RHEA:17989"/>
        <dbReference type="Rhea" id="RHEA-COMP:9863"/>
        <dbReference type="Rhea" id="RHEA-COMP:11604"/>
        <dbReference type="ChEBI" id="CHEBI:15378"/>
        <dbReference type="ChEBI" id="CHEBI:29999"/>
        <dbReference type="ChEBI" id="CHEBI:30616"/>
        <dbReference type="ChEBI" id="CHEBI:83421"/>
        <dbReference type="ChEBI" id="CHEBI:456216"/>
        <dbReference type="EC" id="2.7.11.1"/>
    </reaction>
</comment>
<evidence type="ECO:0000256" key="23">
    <source>
        <dbReference type="SAM" id="SignalP"/>
    </source>
</evidence>
<dbReference type="GO" id="GO:0048544">
    <property type="term" value="P:recognition of pollen"/>
    <property type="evidence" value="ECO:0007669"/>
    <property type="project" value="InterPro"/>
</dbReference>
<dbReference type="Gene3D" id="3.10.20.10">
    <property type="match status" value="2"/>
</dbReference>
<evidence type="ECO:0000256" key="7">
    <source>
        <dbReference type="ARBA" id="ARBA00022692"/>
    </source>
</evidence>
<reference evidence="27 28" key="1">
    <citation type="journal article" date="2019" name="Nat. Plants">
        <title>Genome sequencing of Musa balbisiana reveals subgenome evolution and function divergence in polyploid bananas.</title>
        <authorList>
            <person name="Yao X."/>
        </authorList>
    </citation>
    <scope>NUCLEOTIDE SEQUENCE [LARGE SCALE GENOMIC DNA]</scope>
    <source>
        <strain evidence="28">cv. DH-PKW</strain>
        <tissue evidence="27">Leaves</tissue>
    </source>
</reference>
<evidence type="ECO:0000259" key="26">
    <source>
        <dbReference type="PROSITE" id="PS50948"/>
    </source>
</evidence>
<keyword evidence="12" id="KW-0689">Ribosomal protein</keyword>
<keyword evidence="9 21" id="KW-0547">Nucleotide-binding</keyword>
<accession>A0A4S8JJ74</accession>
<evidence type="ECO:0000313" key="28">
    <source>
        <dbReference type="Proteomes" id="UP000317650"/>
    </source>
</evidence>
<keyword evidence="5" id="KW-0245">EGF-like domain</keyword>
<evidence type="ECO:0000256" key="1">
    <source>
        <dbReference type="ARBA" id="ARBA00004479"/>
    </source>
</evidence>
<dbReference type="InterPro" id="IPR008271">
    <property type="entry name" value="Ser/Thr_kinase_AS"/>
</dbReference>
<dbReference type="InterPro" id="IPR028877">
    <property type="entry name" value="Ribosomal_eL20"/>
</dbReference>
<protein>
    <recommendedName>
        <fullName evidence="3">non-specific serine/threonine protein kinase</fullName>
        <ecNumber evidence="3">2.7.11.1</ecNumber>
    </recommendedName>
</protein>
<dbReference type="PROSITE" id="PS00107">
    <property type="entry name" value="PROTEIN_KINASE_ATP"/>
    <property type="match status" value="1"/>
</dbReference>
<keyword evidence="6" id="KW-0808">Transferase</keyword>
<dbReference type="InterPro" id="IPR000858">
    <property type="entry name" value="S_locus_glycoprot_dom"/>
</dbReference>
<dbReference type="FunFam" id="2.90.10.10:FF:000015">
    <property type="entry name" value="Serine/threonine-protein kinase"/>
    <property type="match status" value="1"/>
</dbReference>
<dbReference type="Pfam" id="PF00954">
    <property type="entry name" value="S_locus_glycop"/>
    <property type="match status" value="1"/>
</dbReference>
<evidence type="ECO:0000259" key="25">
    <source>
        <dbReference type="PROSITE" id="PS50927"/>
    </source>
</evidence>
<dbReference type="FunFam" id="3.10.20.10:FF:000002">
    <property type="entry name" value="60S ribosomal protein L18a"/>
    <property type="match status" value="1"/>
</dbReference>
<dbReference type="PROSITE" id="PS50011">
    <property type="entry name" value="PROTEIN_KINASE_DOM"/>
    <property type="match status" value="1"/>
</dbReference>
<feature type="domain" description="Protein kinase" evidence="24">
    <location>
        <begin position="520"/>
        <end position="779"/>
    </location>
</feature>
<feature type="domain" description="Bulb-type lectin" evidence="25">
    <location>
        <begin position="22"/>
        <end position="152"/>
    </location>
</feature>
<evidence type="ECO:0000256" key="20">
    <source>
        <dbReference type="ARBA" id="ARBA00048679"/>
    </source>
</evidence>
<sequence>MRNQLLLISSFILLSLVSVFCHSLATPRFTMEVGSSFSVEDEKATTLITSLDGTFSCGFHAVGINAYCFSIWFTYSKDATVVWSANRDSPVNGRGSRVSLRRDGKLVLSDVDGSTVWDTNTSSVGVSSAEILNSGNLVLKDRDGRIHWQSFDSPTHTLLPSQQLTKVKLLVSPVAKDDPRSGYYSLYFDNDNVLKLIYDGPEISSIYWPSPDYTVFGNGRSSYNSSRIAVLDATGRFLSSDNLNFNASDLGLGIKRRLTVDYDGNLRLYSLNLSNGLWSVSWVALRQICSVHGLCGKNAICEYLPSVGQCSCPPGHEMNDPRDWNKGCKPKFNMTCGHYTKHQLHFIELTGADFYGFDMSTYTTLISFQACRRLCMSTCSCLAFGYQKSGENAIGSCYPKSTLFNGYRSTSFPSSIFLKVPKSVKSSSGFNQSGLACNPVNSSVVLGSSKMYGNNGSNTKWVYLYAFAAALGAVELLFILTGWWCIFRGHDTLKSVQKGYKLIGSQFRRFPYRELREATGKFKEELGRGGSGTVYRGVLDDKRVVAVKKLTDVMQAEEEFWAEVNVIGRINHMNLVRMWGFCSEGRHRLLVYEYVQNQSLDKYLFADGGSGGALLPWNHRFKIAVGTARGLAYLHHECLEWVIHCDVKPENILLDREFEAKIADFGLAKLSKRDTAGFNVSRVRGTKGYMAPEWALNSPITAKVDVYSYGVVLLELLKASRVSDWEAVDGGEQDVRSRVAVLKEQLDGNGRSWVRDVVDHRLNGEFNYAQAAAMFHQYQVVGRALPSSTDEHPKIYRMKLWATNEVRAKSKFWYFLRKLKKVKKSNGQVLAINEIFERKPTKIKNYGIWLRYQSRTGYHNMYKEYRDTTLNGAVEQMYNEMASRHRVRCHCIQIIKTATIPSKLCKRESTKQFHDSKIKFPLVFKKVRPPTRKLKTTYKASRPNLFM</sequence>
<dbReference type="SMART" id="SM00220">
    <property type="entry name" value="S_TKc"/>
    <property type="match status" value="1"/>
</dbReference>
<dbReference type="PROSITE" id="PS00108">
    <property type="entry name" value="PROTEIN_KINASE_ST"/>
    <property type="match status" value="1"/>
</dbReference>
<evidence type="ECO:0000256" key="5">
    <source>
        <dbReference type="ARBA" id="ARBA00022536"/>
    </source>
</evidence>
<evidence type="ECO:0000256" key="15">
    <source>
        <dbReference type="ARBA" id="ARBA00023157"/>
    </source>
</evidence>
<dbReference type="InterPro" id="IPR000719">
    <property type="entry name" value="Prot_kinase_dom"/>
</dbReference>
<evidence type="ECO:0000256" key="8">
    <source>
        <dbReference type="ARBA" id="ARBA00022729"/>
    </source>
</evidence>
<dbReference type="GO" id="GO:0003735">
    <property type="term" value="F:structural constituent of ribosome"/>
    <property type="evidence" value="ECO:0007669"/>
    <property type="project" value="InterPro"/>
</dbReference>
<evidence type="ECO:0000313" key="27">
    <source>
        <dbReference type="EMBL" id="THU62051.1"/>
    </source>
</evidence>
<dbReference type="Pfam" id="PF00069">
    <property type="entry name" value="Pkinase"/>
    <property type="match status" value="1"/>
</dbReference>
<keyword evidence="7 22" id="KW-0812">Transmembrane</keyword>
<evidence type="ECO:0000256" key="16">
    <source>
        <dbReference type="ARBA" id="ARBA00023170"/>
    </source>
</evidence>
<feature type="binding site" evidence="21">
    <location>
        <position position="549"/>
    </location>
    <ligand>
        <name>ATP</name>
        <dbReference type="ChEBI" id="CHEBI:30616"/>
    </ligand>
</feature>
<dbReference type="Proteomes" id="UP000317650">
    <property type="component" value="Chromosome 1"/>
</dbReference>
<evidence type="ECO:0000259" key="24">
    <source>
        <dbReference type="PROSITE" id="PS50011"/>
    </source>
</evidence>
<dbReference type="Pfam" id="PF01453">
    <property type="entry name" value="B_lectin"/>
    <property type="match status" value="1"/>
</dbReference>
<dbReference type="GO" id="GO:0005840">
    <property type="term" value="C:ribosome"/>
    <property type="evidence" value="ECO:0007669"/>
    <property type="project" value="UniProtKB-KW"/>
</dbReference>
<keyword evidence="17" id="KW-0325">Glycoprotein</keyword>
<keyword evidence="13 22" id="KW-1133">Transmembrane helix</keyword>
<dbReference type="InterPro" id="IPR036426">
    <property type="entry name" value="Bulb-type_lectin_dom_sf"/>
</dbReference>
<keyword evidence="18" id="KW-0687">Ribonucleoprotein</keyword>
<evidence type="ECO:0000256" key="21">
    <source>
        <dbReference type="PROSITE-ProRule" id="PRU10141"/>
    </source>
</evidence>
<evidence type="ECO:0000256" key="13">
    <source>
        <dbReference type="ARBA" id="ARBA00022989"/>
    </source>
</evidence>
<feature type="signal peptide" evidence="23">
    <location>
        <begin position="1"/>
        <end position="21"/>
    </location>
</feature>
<dbReference type="SUPFAM" id="SSF56112">
    <property type="entry name" value="Protein kinase-like (PK-like)"/>
    <property type="match status" value="1"/>
</dbReference>
<dbReference type="CDD" id="cd00053">
    <property type="entry name" value="EGF"/>
    <property type="match status" value="1"/>
</dbReference>
<feature type="transmembrane region" description="Helical" evidence="22">
    <location>
        <begin position="461"/>
        <end position="487"/>
    </location>
</feature>
<evidence type="ECO:0000256" key="10">
    <source>
        <dbReference type="ARBA" id="ARBA00022777"/>
    </source>
</evidence>
<dbReference type="FunFam" id="3.10.20.10:FF:000001">
    <property type="entry name" value="60S ribosomal protein L18a"/>
    <property type="match status" value="1"/>
</dbReference>
<dbReference type="GO" id="GO:0005524">
    <property type="term" value="F:ATP binding"/>
    <property type="evidence" value="ECO:0007669"/>
    <property type="project" value="UniProtKB-UniRule"/>
</dbReference>
<dbReference type="InterPro" id="IPR011009">
    <property type="entry name" value="Kinase-like_dom_sf"/>
</dbReference>
<gene>
    <name evidence="27" type="ORF">C4D60_Mb01t01080</name>
</gene>
<evidence type="ECO:0000256" key="3">
    <source>
        <dbReference type="ARBA" id="ARBA00012513"/>
    </source>
</evidence>
<comment type="subcellular location">
    <subcellularLocation>
        <location evidence="1">Membrane</location>
        <topology evidence="1">Single-pass type I membrane protein</topology>
    </subcellularLocation>
</comment>
<evidence type="ECO:0000256" key="17">
    <source>
        <dbReference type="ARBA" id="ARBA00023180"/>
    </source>
</evidence>
<dbReference type="FunFam" id="3.30.200.20:FF:000059">
    <property type="entry name" value="S-receptor-like serine/threonine-protein kinase"/>
    <property type="match status" value="1"/>
</dbReference>
<evidence type="ECO:0000256" key="6">
    <source>
        <dbReference type="ARBA" id="ARBA00022679"/>
    </source>
</evidence>
<keyword evidence="8 23" id="KW-0732">Signal</keyword>
<dbReference type="Pfam" id="PF01775">
    <property type="entry name" value="Ribosomal_L18A"/>
    <property type="match status" value="1"/>
</dbReference>
<dbReference type="EMBL" id="PYDT01000004">
    <property type="protein sequence ID" value="THU62051.1"/>
    <property type="molecule type" value="Genomic_DNA"/>
</dbReference>
<dbReference type="Gene3D" id="1.10.510.10">
    <property type="entry name" value="Transferase(Phosphotransferase) domain 1"/>
    <property type="match status" value="1"/>
</dbReference>
<feature type="chain" id="PRO_5020984565" description="non-specific serine/threonine protein kinase" evidence="23">
    <location>
        <begin position="22"/>
        <end position="947"/>
    </location>
</feature>
<keyword evidence="11 21" id="KW-0067">ATP-binding</keyword>
<evidence type="ECO:0000256" key="18">
    <source>
        <dbReference type="ARBA" id="ARBA00023274"/>
    </source>
</evidence>
<keyword evidence="28" id="KW-1185">Reference proteome</keyword>
<dbReference type="AlphaFoldDB" id="A0A4S8JJ74"/>
<proteinExistence type="inferred from homology"/>
<dbReference type="Gene3D" id="3.30.200.20">
    <property type="entry name" value="Phosphorylase Kinase, domain 1"/>
    <property type="match status" value="1"/>
</dbReference>
<comment type="catalytic activity">
    <reaction evidence="19">
        <text>L-threonyl-[protein] + ATP = O-phospho-L-threonyl-[protein] + ADP + H(+)</text>
        <dbReference type="Rhea" id="RHEA:46608"/>
        <dbReference type="Rhea" id="RHEA-COMP:11060"/>
        <dbReference type="Rhea" id="RHEA-COMP:11605"/>
        <dbReference type="ChEBI" id="CHEBI:15378"/>
        <dbReference type="ChEBI" id="CHEBI:30013"/>
        <dbReference type="ChEBI" id="CHEBI:30616"/>
        <dbReference type="ChEBI" id="CHEBI:61977"/>
        <dbReference type="ChEBI" id="CHEBI:456216"/>
        <dbReference type="EC" id="2.7.11.1"/>
    </reaction>
</comment>
<keyword evidence="14 22" id="KW-0472">Membrane</keyword>
<organism evidence="27 28">
    <name type="scientific">Musa balbisiana</name>
    <name type="common">Banana</name>
    <dbReference type="NCBI Taxonomy" id="52838"/>
    <lineage>
        <taxon>Eukaryota</taxon>
        <taxon>Viridiplantae</taxon>
        <taxon>Streptophyta</taxon>
        <taxon>Embryophyta</taxon>
        <taxon>Tracheophyta</taxon>
        <taxon>Spermatophyta</taxon>
        <taxon>Magnoliopsida</taxon>
        <taxon>Liliopsida</taxon>
        <taxon>Zingiberales</taxon>
        <taxon>Musaceae</taxon>
        <taxon>Musa</taxon>
    </lineage>
</organism>
<dbReference type="GO" id="GO:0006412">
    <property type="term" value="P:translation"/>
    <property type="evidence" value="ECO:0007669"/>
    <property type="project" value="InterPro"/>
</dbReference>
<dbReference type="FunFam" id="2.90.10.10:FF:000007">
    <property type="entry name" value="Serine/threonine-protein kinase"/>
    <property type="match status" value="1"/>
</dbReference>
<evidence type="ECO:0000256" key="22">
    <source>
        <dbReference type="SAM" id="Phobius"/>
    </source>
</evidence>
<dbReference type="HAMAP" id="MF_00273">
    <property type="entry name" value="Ribosomal_eL20"/>
    <property type="match status" value="1"/>
</dbReference>
<evidence type="ECO:0000256" key="19">
    <source>
        <dbReference type="ARBA" id="ARBA00047899"/>
    </source>
</evidence>
<dbReference type="STRING" id="52838.A0A4S8JJ74"/>
<dbReference type="Gene3D" id="2.90.10.10">
    <property type="entry name" value="Bulb-type lectin domain"/>
    <property type="match status" value="1"/>
</dbReference>
<dbReference type="GO" id="GO:0004674">
    <property type="term" value="F:protein serine/threonine kinase activity"/>
    <property type="evidence" value="ECO:0007669"/>
    <property type="project" value="UniProtKB-KW"/>
</dbReference>
<dbReference type="SUPFAM" id="SSF51110">
    <property type="entry name" value="alpha-D-mannose-specific plant lectins"/>
    <property type="match status" value="1"/>
</dbReference>
<dbReference type="PROSITE" id="PS50927">
    <property type="entry name" value="BULB_LECTIN"/>
    <property type="match status" value="1"/>
</dbReference>
<feature type="domain" description="Apple" evidence="26">
    <location>
        <begin position="336"/>
        <end position="424"/>
    </location>
</feature>
<evidence type="ECO:0000256" key="4">
    <source>
        <dbReference type="ARBA" id="ARBA00022527"/>
    </source>
</evidence>
<evidence type="ECO:0000256" key="11">
    <source>
        <dbReference type="ARBA" id="ARBA00022840"/>
    </source>
</evidence>
<keyword evidence="16" id="KW-0675">Receptor</keyword>